<name>B7QDV9_IXOSC</name>
<feature type="compositionally biased region" description="Basic residues" evidence="1">
    <location>
        <begin position="123"/>
        <end position="140"/>
    </location>
</feature>
<evidence type="ECO:0000256" key="1">
    <source>
        <dbReference type="SAM" id="MobiDB-lite"/>
    </source>
</evidence>
<feature type="region of interest" description="Disordered" evidence="1">
    <location>
        <begin position="1"/>
        <end position="140"/>
    </location>
</feature>
<dbReference type="EMBL" id="DS916180">
    <property type="protein sequence ID" value="EEC17031.1"/>
    <property type="molecule type" value="Genomic_DNA"/>
</dbReference>
<dbReference type="VEuPathDB" id="VectorBase:ISCW012699"/>
<dbReference type="PaxDb" id="6945-B7QDV9"/>
<dbReference type="HOGENOM" id="CLU_1840111_0_0_1"/>
<dbReference type="InParanoid" id="B7QDV9"/>
<dbReference type="Proteomes" id="UP000001555">
    <property type="component" value="Unassembled WGS sequence"/>
</dbReference>
<feature type="compositionally biased region" description="Basic and acidic residues" evidence="1">
    <location>
        <begin position="66"/>
        <end position="79"/>
    </location>
</feature>
<protein>
    <submittedName>
        <fullName evidence="2 3">Uncharacterized protein</fullName>
    </submittedName>
</protein>
<dbReference type="EMBL" id="ABJB010807200">
    <property type="status" value="NOT_ANNOTATED_CDS"/>
    <property type="molecule type" value="Genomic_DNA"/>
</dbReference>
<keyword evidence="4" id="KW-1185">Reference proteome</keyword>
<feature type="compositionally biased region" description="Polar residues" evidence="1">
    <location>
        <begin position="51"/>
        <end position="63"/>
    </location>
</feature>
<reference evidence="2 4" key="1">
    <citation type="submission" date="2008-03" db="EMBL/GenBank/DDBJ databases">
        <title>Annotation of Ixodes scapularis.</title>
        <authorList>
            <consortium name="Ixodes scapularis Genome Project Consortium"/>
            <person name="Caler E."/>
            <person name="Hannick L.I."/>
            <person name="Bidwell S."/>
            <person name="Joardar V."/>
            <person name="Thiagarajan M."/>
            <person name="Amedeo P."/>
            <person name="Galinsky K.J."/>
            <person name="Schobel S."/>
            <person name="Inman J."/>
            <person name="Hostetler J."/>
            <person name="Miller J."/>
            <person name="Hammond M."/>
            <person name="Megy K."/>
            <person name="Lawson D."/>
            <person name="Kodira C."/>
            <person name="Sutton G."/>
            <person name="Meyer J."/>
            <person name="Hill C.A."/>
            <person name="Birren B."/>
            <person name="Nene V."/>
            <person name="Collins F."/>
            <person name="Alarcon-Chaidez F."/>
            <person name="Wikel S."/>
            <person name="Strausberg R."/>
        </authorList>
    </citation>
    <scope>NUCLEOTIDE SEQUENCE [LARGE SCALE GENOMIC DNA]</scope>
    <source>
        <strain evidence="4">Wikel</strain>
        <strain evidence="2">Wikel colony</strain>
    </source>
</reference>
<dbReference type="AlphaFoldDB" id="B7QDV9"/>
<organism>
    <name type="scientific">Ixodes scapularis</name>
    <name type="common">Black-legged tick</name>
    <name type="synonym">Deer tick</name>
    <dbReference type="NCBI Taxonomy" id="6945"/>
    <lineage>
        <taxon>Eukaryota</taxon>
        <taxon>Metazoa</taxon>
        <taxon>Ecdysozoa</taxon>
        <taxon>Arthropoda</taxon>
        <taxon>Chelicerata</taxon>
        <taxon>Arachnida</taxon>
        <taxon>Acari</taxon>
        <taxon>Parasitiformes</taxon>
        <taxon>Ixodida</taxon>
        <taxon>Ixodoidea</taxon>
        <taxon>Ixodidae</taxon>
        <taxon>Ixodinae</taxon>
        <taxon>Ixodes</taxon>
    </lineage>
</organism>
<dbReference type="EnsemblMetazoa" id="ISCW012699-RA">
    <property type="protein sequence ID" value="ISCW012699-PA"/>
    <property type="gene ID" value="ISCW012699"/>
</dbReference>
<proteinExistence type="predicted"/>
<reference evidence="3" key="2">
    <citation type="submission" date="2020-05" db="UniProtKB">
        <authorList>
            <consortium name="EnsemblMetazoa"/>
        </authorList>
    </citation>
    <scope>IDENTIFICATION</scope>
    <source>
        <strain evidence="3">wikel</strain>
    </source>
</reference>
<sequence>KVEPKKKHTAEEKTREKARAARSDNERRNTVRRKGCRKLPPPTARPAKKITTGTETISASAPSRVSEPHEAGVRDRGRDTPNSARGGNPRGKKRHTAFSRGEPAQRCAAQPGRPVYTLLERRRSTKRRRSRQHCRRVRSA</sequence>
<feature type="non-terminal residue" evidence="2">
    <location>
        <position position="1"/>
    </location>
</feature>
<accession>B7QDV9</accession>
<gene>
    <name evidence="2" type="ORF">IscW_ISCW012699</name>
</gene>
<evidence type="ECO:0000313" key="3">
    <source>
        <dbReference type="EnsemblMetazoa" id="ISCW012699-PA"/>
    </source>
</evidence>
<evidence type="ECO:0000313" key="2">
    <source>
        <dbReference type="EMBL" id="EEC17031.1"/>
    </source>
</evidence>
<evidence type="ECO:0000313" key="4">
    <source>
        <dbReference type="Proteomes" id="UP000001555"/>
    </source>
</evidence>
<feature type="compositionally biased region" description="Basic and acidic residues" evidence="1">
    <location>
        <begin position="1"/>
        <end position="29"/>
    </location>
</feature>
<feature type="non-terminal residue" evidence="2">
    <location>
        <position position="140"/>
    </location>
</feature>